<dbReference type="EMBL" id="QUSY01001224">
    <property type="protein sequence ID" value="RHY25670.1"/>
    <property type="molecule type" value="Genomic_DNA"/>
</dbReference>
<reference evidence="2 3" key="1">
    <citation type="submission" date="2018-08" db="EMBL/GenBank/DDBJ databases">
        <title>Aphanomyces genome sequencing and annotation.</title>
        <authorList>
            <person name="Minardi D."/>
            <person name="Oidtmann B."/>
            <person name="Van Der Giezen M."/>
            <person name="Studholme D.J."/>
        </authorList>
    </citation>
    <scope>NUCLEOTIDE SEQUENCE [LARGE SCALE GENOMIC DNA]</scope>
    <source>
        <strain evidence="2 3">NJM0002</strain>
    </source>
</reference>
<sequence>MAEVAPTEEIEVTEQSSTDEQPATVVSVKFDAWTAAGGILYVVGSIALSCVYLFQIQSSLANDYWWPDFNSTGVQTFLGDVYNMHLMQGSRGKFPLWSGDVVYSRKPYAGNDTRMEWSASYGRAILLDNIPLRMAVQALRLRTFEANMMMVAPYCWLDFNRSFAMAHTFKRQERCEATKRDNAALYIEALTRNCDARAMYTTTQRYEINTTILAPLRVTPEGRRWIQAMEMHQLLPIPVEVLFWKSRGLLRWKTNVQNLRHDGIVDTINIRNALGFDQPMQIKKMSAFGRSMGRWTTLAAYGGIWNDLYMCAPLGASVLLHANNSLPHLGIDWDVDLLAPPNTVGANLVRQYIGPFMSIDIELVPPPPLLRSTFRDFQQFVGTTYKYRATRLPPGVDVDPMPRSWRGGPDRLFYGGNPVCPFGSGRPFIQPSFGYYDDCTAQTPHSLRITPDAALFAIFLTSPLSVPGLAVKSCRLCSVEASQACVTFLTIMARHRLNESLPERLEIYEDTVGLEVAFIQFASENNSAFVLTQPMITMDTDDPWAFFGWVVLYDWLQGQREVYRFEGDAGNVTLVTQPHPEKFSIQANPIDLQSHACKYIWYISVYVSFVLGAVGVLAIVYGVVHRLRFDGAHLLRFNRLVGSVWVGRPLLYVRGMTAIVIMSTFPVSLDKIGGISLLQRNRRSFLESFLLAGEGTWLTYVVQDVFTPVTRPWGLYIPMSSTLVWWILMGMEMDDITEVTPTIQQTCVVEYLGNQVSCESGTVEIGSMATLTIGWAVSAAVPAFIMLTTAMCQGWKVGQPEIIRPGIPSLLPSAAAAYLPPRAYLDSVTSVMCGILLYGSGVFDIKVWRTVPEAPASVDGGATPAGRPQLEFGTRRRVLVYLGLGYMVATVATSYSYLVVTESTMANDFWWPGFNSTGHQTFLTNWFNTQLLLTSVMPATQIDQPKYADIVSTYDSIHASILTAPTYSATIQRSVYSNLPVVIQGLRDMDSCTLPWIAASHCFVDFGQTWEMAVSADRQAKCTLDRDNGAVYLESILRNAHWPTLRACWGAALALAVFDEVGRTSRGVAWVAAVTSDTKPSVADEVATWLSYNITAFTPAWQNYKHIGVTETVDVTSAFGLAYPLTIRNVPSMYHSAATPTSFRMQWPLAKTLWAVSNNSSGVGGSSLVRSSPVYAFGNASSMEALLARNQTVEFPLGWRLALTRQTFGPFGTVVMTRVEPPLALRALYRELTEAIVGAIGHNATTLHAYMSVRTMSMFTPCTMAWRYQCTVGGNFMCDGGKVLTREMSEFFALDGSCSSNGNDQTLNNGHTTMAAVLSQAVRGDELVQSTCAHETLARPSCEQVMQQGLAFIASTPLLSSTLAALADVTQATKRTIQATLAPQVVQFTWDCQVGSATALSHIGVFDEPTFEFFAWLYMFEWVLGYREVVQFTGASKPTMTVVSGRPLVMRFDVNSQEIPQNMAFYIRCTIQYFTIVLLAIAVGVCISIVLSRGYIEGMNMFQFNRVAALVWIGRPLVLLRGVTAVCILSTATLRLDLPAMGATFTQFVSGPPDTMTTLLSCGEMGWVVYILNDVFSVMTGQVTSRYAWKSSVGVWLAASVWSLVSPVRHAVSIDRQCTADVVDFTLSCHSATFEIGQVDRFVGLLGLAGVGCVVSYAIERGLGSRGANTQISTSLLLHSVAQFQFEQTPWLCGGMYYLDRASAMLNGLVSIRAPNGAYLVMDVKTWQWFVVPVPDTPCTPMPPSFVHAIPLAN</sequence>
<feature type="transmembrane region" description="Helical" evidence="1">
    <location>
        <begin position="878"/>
        <end position="898"/>
    </location>
</feature>
<keyword evidence="3" id="KW-1185">Reference proteome</keyword>
<keyword evidence="1" id="KW-1133">Transmembrane helix</keyword>
<dbReference type="Proteomes" id="UP000285060">
    <property type="component" value="Unassembled WGS sequence"/>
</dbReference>
<comment type="caution">
    <text evidence="2">The sequence shown here is derived from an EMBL/GenBank/DDBJ whole genome shotgun (WGS) entry which is preliminary data.</text>
</comment>
<protein>
    <submittedName>
        <fullName evidence="2">Uncharacterized protein</fullName>
    </submittedName>
</protein>
<feature type="transmembrane region" description="Helical" evidence="1">
    <location>
        <begin position="714"/>
        <end position="731"/>
    </location>
</feature>
<name>A0A3R6Y3N6_9STRA</name>
<evidence type="ECO:0000313" key="2">
    <source>
        <dbReference type="EMBL" id="RHY25670.1"/>
    </source>
</evidence>
<feature type="transmembrane region" description="Helical" evidence="1">
    <location>
        <begin position="599"/>
        <end position="624"/>
    </location>
</feature>
<dbReference type="VEuPathDB" id="FungiDB:H310_13029"/>
<feature type="transmembrane region" description="Helical" evidence="1">
    <location>
        <begin position="1517"/>
        <end position="1536"/>
    </location>
</feature>
<accession>A0A3R6Y3N6</accession>
<keyword evidence="1" id="KW-0812">Transmembrane</keyword>
<evidence type="ECO:0000313" key="3">
    <source>
        <dbReference type="Proteomes" id="UP000285060"/>
    </source>
</evidence>
<dbReference type="VEuPathDB" id="FungiDB:H310_14069"/>
<proteinExistence type="predicted"/>
<organism evidence="2 3">
    <name type="scientific">Aphanomyces invadans</name>
    <dbReference type="NCBI Taxonomy" id="157072"/>
    <lineage>
        <taxon>Eukaryota</taxon>
        <taxon>Sar</taxon>
        <taxon>Stramenopiles</taxon>
        <taxon>Oomycota</taxon>
        <taxon>Saprolegniomycetes</taxon>
        <taxon>Saprolegniales</taxon>
        <taxon>Verrucalvaceae</taxon>
        <taxon>Aphanomyces</taxon>
    </lineage>
</organism>
<evidence type="ECO:0000256" key="1">
    <source>
        <dbReference type="SAM" id="Phobius"/>
    </source>
</evidence>
<keyword evidence="1" id="KW-0472">Membrane</keyword>
<feature type="transmembrane region" description="Helical" evidence="1">
    <location>
        <begin position="1473"/>
        <end position="1496"/>
    </location>
</feature>
<feature type="transmembrane region" description="Helical" evidence="1">
    <location>
        <begin position="773"/>
        <end position="795"/>
    </location>
</feature>
<gene>
    <name evidence="2" type="ORF">DYB32_008167</name>
</gene>